<feature type="region of interest" description="Disordered" evidence="1">
    <location>
        <begin position="15"/>
        <end position="39"/>
    </location>
</feature>
<dbReference type="Proteomes" id="UP000195221">
    <property type="component" value="Unassembled WGS sequence"/>
</dbReference>
<evidence type="ECO:0000256" key="1">
    <source>
        <dbReference type="SAM" id="MobiDB-lite"/>
    </source>
</evidence>
<protein>
    <submittedName>
        <fullName evidence="2">Uncharacterized protein</fullName>
    </submittedName>
</protein>
<proteinExistence type="predicted"/>
<sequence>MSFTISRHSNLCRVAESPQPDHSGRGELHLSIVQPSRPC</sequence>
<dbReference type="AlphaFoldDB" id="A0A242MQP0"/>
<reference evidence="2 3" key="1">
    <citation type="submission" date="2017-03" db="EMBL/GenBank/DDBJ databases">
        <title>Genome analysis of strain PAMC 26577.</title>
        <authorList>
            <person name="Oh H.-M."/>
            <person name="Yang J.-A."/>
        </authorList>
    </citation>
    <scope>NUCLEOTIDE SEQUENCE [LARGE SCALE GENOMIC DNA]</scope>
    <source>
        <strain evidence="2 3">PAMC 26577</strain>
    </source>
</reference>
<accession>A0A242MQP0</accession>
<evidence type="ECO:0000313" key="2">
    <source>
        <dbReference type="EMBL" id="OTP73636.1"/>
    </source>
</evidence>
<evidence type="ECO:0000313" key="3">
    <source>
        <dbReference type="Proteomes" id="UP000195221"/>
    </source>
</evidence>
<gene>
    <name evidence="2" type="ORF">PAMC26577_18345</name>
</gene>
<name>A0A242MQP0_CABSO</name>
<comment type="caution">
    <text evidence="2">The sequence shown here is derived from an EMBL/GenBank/DDBJ whole genome shotgun (WGS) entry which is preliminary data.</text>
</comment>
<organism evidence="2 3">
    <name type="scientific">Caballeronia sordidicola</name>
    <name type="common">Burkholderia sordidicola</name>
    <dbReference type="NCBI Taxonomy" id="196367"/>
    <lineage>
        <taxon>Bacteria</taxon>
        <taxon>Pseudomonadati</taxon>
        <taxon>Pseudomonadota</taxon>
        <taxon>Betaproteobacteria</taxon>
        <taxon>Burkholderiales</taxon>
        <taxon>Burkholderiaceae</taxon>
        <taxon>Caballeronia</taxon>
    </lineage>
</organism>
<dbReference type="EMBL" id="NBTZ01000077">
    <property type="protein sequence ID" value="OTP73636.1"/>
    <property type="molecule type" value="Genomic_DNA"/>
</dbReference>